<dbReference type="Pfam" id="PF08263">
    <property type="entry name" value="LRRNT_2"/>
    <property type="match status" value="1"/>
</dbReference>
<evidence type="ECO:0000256" key="7">
    <source>
        <dbReference type="ARBA" id="ARBA00023136"/>
    </source>
</evidence>
<keyword evidence="7" id="KW-0472">Membrane</keyword>
<keyword evidence="2" id="KW-0433">Leucine-rich repeat</keyword>
<evidence type="ECO:0000256" key="4">
    <source>
        <dbReference type="ARBA" id="ARBA00022729"/>
    </source>
</evidence>
<evidence type="ECO:0000256" key="1">
    <source>
        <dbReference type="ARBA" id="ARBA00004479"/>
    </source>
</evidence>
<reference evidence="11" key="1">
    <citation type="journal article" date="2018" name="DNA Res.">
        <title>Multiple hybrid de novo genome assembly of finger millet, an orphan allotetraploid crop.</title>
        <authorList>
            <person name="Hatakeyama M."/>
            <person name="Aluri S."/>
            <person name="Balachadran M.T."/>
            <person name="Sivarajan S.R."/>
            <person name="Patrignani A."/>
            <person name="Gruter S."/>
            <person name="Poveda L."/>
            <person name="Shimizu-Inatsugi R."/>
            <person name="Baeten J."/>
            <person name="Francoijs K.J."/>
            <person name="Nataraja K.N."/>
            <person name="Reddy Y.A.N."/>
            <person name="Phadnis S."/>
            <person name="Ravikumar R.L."/>
            <person name="Schlapbach R."/>
            <person name="Sreeman S.M."/>
            <person name="Shimizu K.K."/>
        </authorList>
    </citation>
    <scope>NUCLEOTIDE SEQUENCE</scope>
</reference>
<feature type="region of interest" description="Disordered" evidence="9">
    <location>
        <begin position="159"/>
        <end position="188"/>
    </location>
</feature>
<keyword evidence="5" id="KW-0677">Repeat</keyword>
<dbReference type="PANTHER" id="PTHR48063">
    <property type="entry name" value="LRR RECEPTOR-LIKE KINASE"/>
    <property type="match status" value="1"/>
</dbReference>
<reference evidence="11" key="2">
    <citation type="submission" date="2021-12" db="EMBL/GenBank/DDBJ databases">
        <title>Resequencing data analysis of finger millet.</title>
        <authorList>
            <person name="Hatakeyama M."/>
            <person name="Aluri S."/>
            <person name="Balachadran M.T."/>
            <person name="Sivarajan S.R."/>
            <person name="Poveda L."/>
            <person name="Shimizu-Inatsugi R."/>
            <person name="Schlapbach R."/>
            <person name="Sreeman S.M."/>
            <person name="Shimizu K.K."/>
        </authorList>
    </citation>
    <scope>NUCLEOTIDE SEQUENCE</scope>
</reference>
<dbReference type="AlphaFoldDB" id="A0AAV5C754"/>
<proteinExistence type="predicted"/>
<feature type="compositionally biased region" description="Basic and acidic residues" evidence="9">
    <location>
        <begin position="305"/>
        <end position="319"/>
    </location>
</feature>
<evidence type="ECO:0000313" key="12">
    <source>
        <dbReference type="Proteomes" id="UP001054889"/>
    </source>
</evidence>
<keyword evidence="3" id="KW-0812">Transmembrane</keyword>
<keyword evidence="4" id="KW-0732">Signal</keyword>
<dbReference type="Gene3D" id="3.80.10.10">
    <property type="entry name" value="Ribonuclease Inhibitor"/>
    <property type="match status" value="1"/>
</dbReference>
<feature type="region of interest" description="Disordered" evidence="9">
    <location>
        <begin position="296"/>
        <end position="319"/>
    </location>
</feature>
<comment type="caution">
    <text evidence="11">The sequence shown here is derived from an EMBL/GenBank/DDBJ whole genome shotgun (WGS) entry which is preliminary data.</text>
</comment>
<gene>
    <name evidence="11" type="primary">ga10596</name>
    <name evidence="11" type="ORF">PR202_ga10596</name>
</gene>
<dbReference type="InterPro" id="IPR046956">
    <property type="entry name" value="RLP23-like"/>
</dbReference>
<comment type="subcellular location">
    <subcellularLocation>
        <location evidence="1">Membrane</location>
        <topology evidence="1">Single-pass type I membrane protein</topology>
    </subcellularLocation>
</comment>
<protein>
    <recommendedName>
        <fullName evidence="10">Leucine-rich repeat-containing N-terminal plant-type domain-containing protein</fullName>
    </recommendedName>
</protein>
<keyword evidence="12" id="KW-1185">Reference proteome</keyword>
<evidence type="ECO:0000256" key="5">
    <source>
        <dbReference type="ARBA" id="ARBA00022737"/>
    </source>
</evidence>
<keyword evidence="8" id="KW-0325">Glycoprotein</keyword>
<dbReference type="EMBL" id="BQKI01000004">
    <property type="protein sequence ID" value="GJM93988.1"/>
    <property type="molecule type" value="Genomic_DNA"/>
</dbReference>
<evidence type="ECO:0000259" key="10">
    <source>
        <dbReference type="Pfam" id="PF08263"/>
    </source>
</evidence>
<dbReference type="GO" id="GO:0016020">
    <property type="term" value="C:membrane"/>
    <property type="evidence" value="ECO:0007669"/>
    <property type="project" value="UniProtKB-SubCell"/>
</dbReference>
<organism evidence="11 12">
    <name type="scientific">Eleusine coracana subsp. coracana</name>
    <dbReference type="NCBI Taxonomy" id="191504"/>
    <lineage>
        <taxon>Eukaryota</taxon>
        <taxon>Viridiplantae</taxon>
        <taxon>Streptophyta</taxon>
        <taxon>Embryophyta</taxon>
        <taxon>Tracheophyta</taxon>
        <taxon>Spermatophyta</taxon>
        <taxon>Magnoliopsida</taxon>
        <taxon>Liliopsida</taxon>
        <taxon>Poales</taxon>
        <taxon>Poaceae</taxon>
        <taxon>PACMAD clade</taxon>
        <taxon>Chloridoideae</taxon>
        <taxon>Cynodonteae</taxon>
        <taxon>Eleusininae</taxon>
        <taxon>Eleusine</taxon>
    </lineage>
</organism>
<evidence type="ECO:0000256" key="6">
    <source>
        <dbReference type="ARBA" id="ARBA00022989"/>
    </source>
</evidence>
<accession>A0AAV5C754</accession>
<dbReference type="InterPro" id="IPR013210">
    <property type="entry name" value="LRR_N_plant-typ"/>
</dbReference>
<dbReference type="Proteomes" id="UP001054889">
    <property type="component" value="Unassembled WGS sequence"/>
</dbReference>
<evidence type="ECO:0000256" key="9">
    <source>
        <dbReference type="SAM" id="MobiDB-lite"/>
    </source>
</evidence>
<feature type="domain" description="Leucine-rich repeat-containing N-terminal plant-type" evidence="10">
    <location>
        <begin position="14"/>
        <end position="51"/>
    </location>
</feature>
<dbReference type="SUPFAM" id="SSF52058">
    <property type="entry name" value="L domain-like"/>
    <property type="match status" value="1"/>
</dbReference>
<dbReference type="InterPro" id="IPR032675">
    <property type="entry name" value="LRR_dom_sf"/>
</dbReference>
<sequence length="319" mass="35840">MLVARTTEGMRYVASEREALLSFRESLWDPVGFLSSWRGKDYCQWEGVLCSNRTGHVVKLDLGGYDMIMLKSEMSPSIGTLHHLSNIKELYLSCGWFGSIPDALVNMSALKVMYLNNNYLYGVSVTLANFENLCNLRVFDLSLNNIDDDIMRRLRSNRKNSPPVVVPPRHEHRYEWPPSSSHRPPTGCCTQELRARTRRDRIRPRGISLPHARTRRRPLVDVARMPSPLAEARLRARSADMRDTTEAPLDGAARDLARTRALTRGTAMVPAAQGYARACLTAVVLRCSEGRESLAAGCQSRGRGVRKESGGAAERVRER</sequence>
<name>A0AAV5C754_ELECO</name>
<evidence type="ECO:0000256" key="3">
    <source>
        <dbReference type="ARBA" id="ARBA00022692"/>
    </source>
</evidence>
<evidence type="ECO:0000256" key="2">
    <source>
        <dbReference type="ARBA" id="ARBA00022614"/>
    </source>
</evidence>
<dbReference type="PANTHER" id="PTHR48063:SF31">
    <property type="entry name" value="OS01G0601700 PROTEIN"/>
    <property type="match status" value="1"/>
</dbReference>
<keyword evidence="6" id="KW-1133">Transmembrane helix</keyword>
<evidence type="ECO:0000313" key="11">
    <source>
        <dbReference type="EMBL" id="GJM93988.1"/>
    </source>
</evidence>
<evidence type="ECO:0000256" key="8">
    <source>
        <dbReference type="ARBA" id="ARBA00023180"/>
    </source>
</evidence>